<evidence type="ECO:0000256" key="10">
    <source>
        <dbReference type="ARBA" id="ARBA00034078"/>
    </source>
</evidence>
<evidence type="ECO:0000256" key="1">
    <source>
        <dbReference type="ARBA" id="ARBA00006422"/>
    </source>
</evidence>
<dbReference type="PIRSF" id="PIRSF006816">
    <property type="entry name" value="Cyc3_hyd_g"/>
    <property type="match status" value="1"/>
</dbReference>
<dbReference type="Gene3D" id="2.40.30.10">
    <property type="entry name" value="Translation factors"/>
    <property type="match status" value="1"/>
</dbReference>
<evidence type="ECO:0000256" key="9">
    <source>
        <dbReference type="ARBA" id="ARBA00023014"/>
    </source>
</evidence>
<feature type="non-terminal residue" evidence="12">
    <location>
        <position position="1"/>
    </location>
</feature>
<dbReference type="InterPro" id="IPR039261">
    <property type="entry name" value="FNR_nucleotide-bd"/>
</dbReference>
<dbReference type="SUPFAM" id="SSF63380">
    <property type="entry name" value="Riboflavin synthase domain-like"/>
    <property type="match status" value="1"/>
</dbReference>
<dbReference type="Gene3D" id="2.10.240.10">
    <property type="entry name" value="Dihydroorotate dehydrogenase, electron transfer subunit"/>
    <property type="match status" value="1"/>
</dbReference>
<dbReference type="GO" id="GO:0050660">
    <property type="term" value="F:flavin adenine dinucleotide binding"/>
    <property type="evidence" value="ECO:0007669"/>
    <property type="project" value="InterPro"/>
</dbReference>
<dbReference type="GO" id="GO:0046872">
    <property type="term" value="F:metal ion binding"/>
    <property type="evidence" value="ECO:0007669"/>
    <property type="project" value="UniProtKB-KW"/>
</dbReference>
<comment type="cofactor">
    <cofactor evidence="10">
        <name>[2Fe-2S] cluster</name>
        <dbReference type="ChEBI" id="CHEBI:190135"/>
    </cofactor>
</comment>
<reference evidence="12" key="1">
    <citation type="submission" date="2018-05" db="EMBL/GenBank/DDBJ databases">
        <authorList>
            <person name="Lanie J.A."/>
            <person name="Ng W.-L."/>
            <person name="Kazmierczak K.M."/>
            <person name="Andrzejewski T.M."/>
            <person name="Davidsen T.M."/>
            <person name="Wayne K.J."/>
            <person name="Tettelin H."/>
            <person name="Glass J.I."/>
            <person name="Rusch D."/>
            <person name="Podicherti R."/>
            <person name="Tsui H.-C.T."/>
            <person name="Winkler M.E."/>
        </authorList>
    </citation>
    <scope>NUCLEOTIDE SEQUENCE</scope>
</reference>
<name>A0A383APF9_9ZZZZ</name>
<gene>
    <name evidence="12" type="ORF">METZ01_LOCUS462571</name>
</gene>
<evidence type="ECO:0000256" key="6">
    <source>
        <dbReference type="ARBA" id="ARBA00022827"/>
    </source>
</evidence>
<evidence type="ECO:0000256" key="7">
    <source>
        <dbReference type="ARBA" id="ARBA00022982"/>
    </source>
</evidence>
<dbReference type="InterPro" id="IPR012165">
    <property type="entry name" value="Cyt_c3_hydrogenase_gsu"/>
</dbReference>
<evidence type="ECO:0000313" key="12">
    <source>
        <dbReference type="EMBL" id="SVE09717.1"/>
    </source>
</evidence>
<dbReference type="EMBL" id="UINC01193891">
    <property type="protein sequence ID" value="SVE09717.1"/>
    <property type="molecule type" value="Genomic_DNA"/>
</dbReference>
<evidence type="ECO:0000256" key="5">
    <source>
        <dbReference type="ARBA" id="ARBA00022723"/>
    </source>
</evidence>
<dbReference type="GO" id="GO:0006221">
    <property type="term" value="P:pyrimidine nucleotide biosynthetic process"/>
    <property type="evidence" value="ECO:0007669"/>
    <property type="project" value="InterPro"/>
</dbReference>
<proteinExistence type="inferred from homology"/>
<evidence type="ECO:0000256" key="2">
    <source>
        <dbReference type="ARBA" id="ARBA00022448"/>
    </source>
</evidence>
<dbReference type="InterPro" id="IPR050353">
    <property type="entry name" value="PyrK_electron_transfer"/>
</dbReference>
<dbReference type="InterPro" id="IPR019480">
    <property type="entry name" value="Dihydroorotate_DH_Fe-S-bd"/>
</dbReference>
<protein>
    <recommendedName>
        <fullName evidence="11">Dihydroorotate dehydrogenase electron transfer subunit iron-sulphur cluster binding domain-containing protein</fullName>
    </recommendedName>
</protein>
<dbReference type="PANTHER" id="PTHR43513:SF3">
    <property type="entry name" value="DIHYDROOROTATE DEHYDROGENASE B (NAD(+)), ELECTRON TRANSFER SUBUNIT-RELATED"/>
    <property type="match status" value="1"/>
</dbReference>
<feature type="non-terminal residue" evidence="12">
    <location>
        <position position="250"/>
    </location>
</feature>
<dbReference type="SUPFAM" id="SSF52343">
    <property type="entry name" value="Ferredoxin reductase-like, C-terminal NADP-linked domain"/>
    <property type="match status" value="1"/>
</dbReference>
<evidence type="ECO:0000256" key="4">
    <source>
        <dbReference type="ARBA" id="ARBA00022714"/>
    </source>
</evidence>
<keyword evidence="4" id="KW-0001">2Fe-2S</keyword>
<dbReference type="AlphaFoldDB" id="A0A383APF9"/>
<dbReference type="PANTHER" id="PTHR43513">
    <property type="entry name" value="DIHYDROOROTATE DEHYDROGENASE B (NAD(+)), ELECTRON TRANSFER SUBUNIT"/>
    <property type="match status" value="1"/>
</dbReference>
<keyword evidence="9" id="KW-0411">Iron-sulfur</keyword>
<dbReference type="InterPro" id="IPR017938">
    <property type="entry name" value="Riboflavin_synthase-like_b-brl"/>
</dbReference>
<evidence type="ECO:0000259" key="11">
    <source>
        <dbReference type="Pfam" id="PF10418"/>
    </source>
</evidence>
<dbReference type="GO" id="GO:0051537">
    <property type="term" value="F:2 iron, 2 sulfur cluster binding"/>
    <property type="evidence" value="ECO:0007669"/>
    <property type="project" value="UniProtKB-KW"/>
</dbReference>
<feature type="domain" description="Dihydroorotate dehydrogenase electron transfer subunit iron-sulphur cluster binding" evidence="11">
    <location>
        <begin position="213"/>
        <end position="250"/>
    </location>
</feature>
<keyword evidence="6" id="KW-0274">FAD</keyword>
<dbReference type="Pfam" id="PF10418">
    <property type="entry name" value="DHODB_Fe-S_bind"/>
    <property type="match status" value="1"/>
</dbReference>
<keyword evidence="3" id="KW-0285">Flavoprotein</keyword>
<keyword evidence="2" id="KW-0813">Transport</keyword>
<organism evidence="12">
    <name type="scientific">marine metagenome</name>
    <dbReference type="NCBI Taxonomy" id="408172"/>
    <lineage>
        <taxon>unclassified sequences</taxon>
        <taxon>metagenomes</taxon>
        <taxon>ecological metagenomes</taxon>
    </lineage>
</organism>
<accession>A0A383APF9</accession>
<comment type="similarity">
    <text evidence="1">Belongs to the PyrK family.</text>
</comment>
<keyword evidence="5" id="KW-0479">Metal-binding</keyword>
<evidence type="ECO:0000256" key="3">
    <source>
        <dbReference type="ARBA" id="ARBA00022630"/>
    </source>
</evidence>
<dbReference type="InterPro" id="IPR037117">
    <property type="entry name" value="Dihydroorotate_DH_ele_sf"/>
</dbReference>
<dbReference type="Gene3D" id="3.40.50.80">
    <property type="entry name" value="Nucleotide-binding domain of ferredoxin-NADP reductase (FNR) module"/>
    <property type="match status" value="1"/>
</dbReference>
<keyword evidence="7" id="KW-0249">Electron transport</keyword>
<sequence>SKAAKPGEFAFVDCGENTLLRRPLSYLRTNPEKETVEFMYKIIGPGLEALSKVSTGDYIQMMGPIGNGFNHDPLKEIPVFIGGGVGIPPVLFLAEYLKQNYQNITSYAFFGSEIPFPFEMVTSSLKINGLNEADNKTIKDLEDKSIPCRLASLEEFDGCYKGYVTELANRWLSNLPQSEKNKIVIYACGPELMLEAVSVLARNHQVDCQLSLEEFMACAIGGCAGCTVKVSYGKDVAMKRVCVDGPVFDA</sequence>
<keyword evidence="8" id="KW-0408">Iron</keyword>
<evidence type="ECO:0000256" key="8">
    <source>
        <dbReference type="ARBA" id="ARBA00023004"/>
    </source>
</evidence>